<evidence type="ECO:0000313" key="3">
    <source>
        <dbReference type="Proteomes" id="UP001177140"/>
    </source>
</evidence>
<keyword evidence="3" id="KW-1185">Reference proteome</keyword>
<evidence type="ECO:0000313" key="2">
    <source>
        <dbReference type="EMBL" id="MCL7031190.1"/>
    </source>
</evidence>
<feature type="compositionally biased region" description="Basic and acidic residues" evidence="1">
    <location>
        <begin position="1"/>
        <end position="23"/>
    </location>
</feature>
<feature type="non-terminal residue" evidence="2">
    <location>
        <position position="1"/>
    </location>
</feature>
<dbReference type="EMBL" id="JAJJMA010109536">
    <property type="protein sequence ID" value="MCL7031190.1"/>
    <property type="molecule type" value="Genomic_DNA"/>
</dbReference>
<dbReference type="AlphaFoldDB" id="A0AA41V1S4"/>
<feature type="non-terminal residue" evidence="2">
    <location>
        <position position="65"/>
    </location>
</feature>
<organism evidence="2 3">
    <name type="scientific">Papaver nudicaule</name>
    <name type="common">Iceland poppy</name>
    <dbReference type="NCBI Taxonomy" id="74823"/>
    <lineage>
        <taxon>Eukaryota</taxon>
        <taxon>Viridiplantae</taxon>
        <taxon>Streptophyta</taxon>
        <taxon>Embryophyta</taxon>
        <taxon>Tracheophyta</taxon>
        <taxon>Spermatophyta</taxon>
        <taxon>Magnoliopsida</taxon>
        <taxon>Ranunculales</taxon>
        <taxon>Papaveraceae</taxon>
        <taxon>Papaveroideae</taxon>
        <taxon>Papaver</taxon>
    </lineage>
</organism>
<comment type="caution">
    <text evidence="2">The sequence shown here is derived from an EMBL/GenBank/DDBJ whole genome shotgun (WGS) entry which is preliminary data.</text>
</comment>
<feature type="region of interest" description="Disordered" evidence="1">
    <location>
        <begin position="1"/>
        <end position="65"/>
    </location>
</feature>
<reference evidence="2" key="1">
    <citation type="submission" date="2022-03" db="EMBL/GenBank/DDBJ databases">
        <title>A functionally conserved STORR gene fusion in Papaver species that diverged 16.8 million years ago.</title>
        <authorList>
            <person name="Catania T."/>
        </authorList>
    </citation>
    <scope>NUCLEOTIDE SEQUENCE</scope>
    <source>
        <strain evidence="2">S-191538</strain>
    </source>
</reference>
<evidence type="ECO:0000256" key="1">
    <source>
        <dbReference type="SAM" id="MobiDB-lite"/>
    </source>
</evidence>
<protein>
    <submittedName>
        <fullName evidence="2">Uncharacterized protein</fullName>
    </submittedName>
</protein>
<proteinExistence type="predicted"/>
<dbReference type="Proteomes" id="UP001177140">
    <property type="component" value="Unassembled WGS sequence"/>
</dbReference>
<name>A0AA41V1S4_PAPNU</name>
<accession>A0AA41V1S4</accession>
<gene>
    <name evidence="2" type="ORF">MKW94_019569</name>
</gene>
<sequence>WLCGCMRRDEDASSSKNEGDNEVRMFGSDEDFATKVPTQAQTMVEGSGSLRVSEFKPSSDVDYLQ</sequence>